<dbReference type="SUPFAM" id="SSF53213">
    <property type="entry name" value="LigB-like"/>
    <property type="match status" value="1"/>
</dbReference>
<dbReference type="InterPro" id="IPR004183">
    <property type="entry name" value="Xdiol_dOase_suB"/>
</dbReference>
<dbReference type="GO" id="GO:0008198">
    <property type="term" value="F:ferrous iron binding"/>
    <property type="evidence" value="ECO:0007669"/>
    <property type="project" value="InterPro"/>
</dbReference>
<dbReference type="Pfam" id="PF02900">
    <property type="entry name" value="LigB"/>
    <property type="match status" value="1"/>
</dbReference>
<keyword evidence="3" id="KW-0479">Metal-binding</keyword>
<name>A0A1M6P831_9CLOT</name>
<dbReference type="GO" id="GO:0008270">
    <property type="term" value="F:zinc ion binding"/>
    <property type="evidence" value="ECO:0007669"/>
    <property type="project" value="InterPro"/>
</dbReference>
<evidence type="ECO:0000256" key="3">
    <source>
        <dbReference type="ARBA" id="ARBA00022723"/>
    </source>
</evidence>
<dbReference type="GO" id="GO:0016702">
    <property type="term" value="F:oxidoreductase activity, acting on single donors with incorporation of molecular oxygen, incorporation of two atoms of oxygen"/>
    <property type="evidence" value="ECO:0007669"/>
    <property type="project" value="UniProtKB-ARBA"/>
</dbReference>
<proteinExistence type="inferred from homology"/>
<evidence type="ECO:0000256" key="2">
    <source>
        <dbReference type="ARBA" id="ARBA00007581"/>
    </source>
</evidence>
<dbReference type="InterPro" id="IPR014436">
    <property type="entry name" value="Extradiol_dOase_DODA"/>
</dbReference>
<dbReference type="InterPro" id="IPR002698">
    <property type="entry name" value="FTHF_cligase"/>
</dbReference>
<comment type="similarity">
    <text evidence="2">Belongs to the DODA-type extradiol aromatic ring-opening dioxygenase family.</text>
</comment>
<sequence>MNKKELRKHIISRRDEISVEEREYKDRLIFNKTIELKEYITAKSIFIFVSFGSEVDTHEIIKHALTLGKKVSVPLINKESKMMEARVISSLEDMKEGYYGILEPSEKAPLMNPGEIDLIIMPGVAFDLKGGRIGYGAGFYDKFLVKVPYAIPKIALAYDVQRVEEVPMDIFDVKIDGVITESIIKIFKHNSEGLQNNKDIEAVMPIFFTGHGNPMNAIMNNAFTRDLKSMGQSLQVKPKAILVISAHWLTRGSYTNTEEKPKTIYDFVGFPQELFDVKYPAPGAPDFAHMVIDRIPEVSENNEWGIDHGTWAVLTHMFPKADIPVFQLSIDFYKPMEYHYELGKKLRFLREQGVLILGSGNVVHNIPMYFRKSDMEPYPWARDFNEWVKEKLKTKDFQSLINYESFGENAKLAVPTTDHYIPMIYILGLLEQDEEFVITHDSVEGSMSMLCFKSQSSNKQ</sequence>
<dbReference type="InterPro" id="IPR024185">
    <property type="entry name" value="FTHF_cligase-like_sf"/>
</dbReference>
<dbReference type="PANTHER" id="PTHR30096">
    <property type="entry name" value="4,5-DOPA DIOXYGENASE EXTRADIOL-LIKE PROTEIN"/>
    <property type="match status" value="1"/>
</dbReference>
<evidence type="ECO:0000256" key="5">
    <source>
        <dbReference type="ARBA" id="ARBA00023002"/>
    </source>
</evidence>
<dbReference type="Gene3D" id="3.40.830.10">
    <property type="entry name" value="LigB-like"/>
    <property type="match status" value="1"/>
</dbReference>
<dbReference type="AlphaFoldDB" id="A0A1M6P831"/>
<dbReference type="SUPFAM" id="SSF100950">
    <property type="entry name" value="NagB/RpiA/CoA transferase-like"/>
    <property type="match status" value="1"/>
</dbReference>
<keyword evidence="8" id="KW-1185">Reference proteome</keyword>
<dbReference type="NCBIfam" id="TIGR02727">
    <property type="entry name" value="MTHFS_bact"/>
    <property type="match status" value="1"/>
</dbReference>
<evidence type="ECO:0000313" key="8">
    <source>
        <dbReference type="Proteomes" id="UP000184080"/>
    </source>
</evidence>
<dbReference type="Gene3D" id="3.40.50.10420">
    <property type="entry name" value="NagB/RpiA/CoA transferase-like"/>
    <property type="match status" value="1"/>
</dbReference>
<accession>A0A1M6P831</accession>
<protein>
    <submittedName>
        <fullName evidence="7">5,10-methenyltetrahydrofolate synthetase</fullName>
    </submittedName>
</protein>
<evidence type="ECO:0000313" key="7">
    <source>
        <dbReference type="EMBL" id="SHK04147.1"/>
    </source>
</evidence>
<dbReference type="PANTHER" id="PTHR30096:SF0">
    <property type="entry name" value="4,5-DOPA DIOXYGENASE EXTRADIOL-LIKE PROTEIN"/>
    <property type="match status" value="1"/>
</dbReference>
<dbReference type="InterPro" id="IPR037171">
    <property type="entry name" value="NagB/RpiA_transferase-like"/>
</dbReference>
<dbReference type="STRING" id="1121298.SAMN05444401_0454"/>
<dbReference type="RefSeq" id="WP_178140788.1">
    <property type="nucleotide sequence ID" value="NZ_FQZO01000014.1"/>
</dbReference>
<gene>
    <name evidence="7" type="ORF">SAMN05444401_0454</name>
</gene>
<dbReference type="EMBL" id="FQZO01000014">
    <property type="protein sequence ID" value="SHK04147.1"/>
    <property type="molecule type" value="Genomic_DNA"/>
</dbReference>
<organism evidence="7 8">
    <name type="scientific">Clostridium amylolyticum</name>
    <dbReference type="NCBI Taxonomy" id="1121298"/>
    <lineage>
        <taxon>Bacteria</taxon>
        <taxon>Bacillati</taxon>
        <taxon>Bacillota</taxon>
        <taxon>Clostridia</taxon>
        <taxon>Eubacteriales</taxon>
        <taxon>Clostridiaceae</taxon>
        <taxon>Clostridium</taxon>
    </lineage>
</organism>
<evidence type="ECO:0000256" key="1">
    <source>
        <dbReference type="ARBA" id="ARBA00001947"/>
    </source>
</evidence>
<reference evidence="7 8" key="1">
    <citation type="submission" date="2016-11" db="EMBL/GenBank/DDBJ databases">
        <authorList>
            <person name="Jaros S."/>
            <person name="Januszkiewicz K."/>
            <person name="Wedrychowicz H."/>
        </authorList>
    </citation>
    <scope>NUCLEOTIDE SEQUENCE [LARGE SCALE GENOMIC DNA]</scope>
    <source>
        <strain evidence="7 8">DSM 21864</strain>
    </source>
</reference>
<evidence type="ECO:0000256" key="4">
    <source>
        <dbReference type="ARBA" id="ARBA00022833"/>
    </source>
</evidence>
<dbReference type="CDD" id="cd07363">
    <property type="entry name" value="45_DOPA_Dioxygenase"/>
    <property type="match status" value="1"/>
</dbReference>
<keyword evidence="5" id="KW-0560">Oxidoreductase</keyword>
<keyword evidence="4" id="KW-0862">Zinc</keyword>
<evidence type="ECO:0000259" key="6">
    <source>
        <dbReference type="Pfam" id="PF02900"/>
    </source>
</evidence>
<feature type="domain" description="Extradiol ring-cleavage dioxygenase class III enzyme subunit B" evidence="6">
    <location>
        <begin position="233"/>
        <end position="437"/>
    </location>
</feature>
<comment type="cofactor">
    <cofactor evidence="1">
        <name>Zn(2+)</name>
        <dbReference type="ChEBI" id="CHEBI:29105"/>
    </cofactor>
</comment>
<dbReference type="NCBIfam" id="NF007914">
    <property type="entry name" value="PRK10628.1"/>
    <property type="match status" value="1"/>
</dbReference>
<dbReference type="Pfam" id="PF01812">
    <property type="entry name" value="5-FTHF_cyc-lig"/>
    <property type="match status" value="1"/>
</dbReference>
<dbReference type="Proteomes" id="UP000184080">
    <property type="component" value="Unassembled WGS sequence"/>
</dbReference>